<feature type="binding site" evidence="11">
    <location>
        <position position="202"/>
    </location>
    <ligand>
        <name>Fe cation</name>
        <dbReference type="ChEBI" id="CHEBI:24875"/>
        <label>2</label>
    </ligand>
</feature>
<proteinExistence type="inferred from homology"/>
<name>M7N4I1_9BACT</name>
<evidence type="ECO:0000256" key="6">
    <source>
        <dbReference type="ARBA" id="ARBA00022832"/>
    </source>
</evidence>
<evidence type="ECO:0000256" key="10">
    <source>
        <dbReference type="ARBA" id="ARBA00023160"/>
    </source>
</evidence>
<dbReference type="PATRIC" id="fig|1279009.4.peg.2785"/>
<keyword evidence="9" id="KW-0443">Lipid metabolism</keyword>
<evidence type="ECO:0000256" key="5">
    <source>
        <dbReference type="ARBA" id="ARBA00022723"/>
    </source>
</evidence>
<protein>
    <submittedName>
        <fullName evidence="12">Putative acyl-[acyl-carrier-protein] desaturase desA1</fullName>
        <ecNumber evidence="12">1.14.19.-</ecNumber>
    </submittedName>
</protein>
<dbReference type="PIRSF" id="PIRSF000346">
    <property type="entry name" value="Dlt9_acylACP_des"/>
    <property type="match status" value="1"/>
</dbReference>
<dbReference type="GO" id="GO:0046872">
    <property type="term" value="F:metal ion binding"/>
    <property type="evidence" value="ECO:0007669"/>
    <property type="project" value="UniProtKB-KW"/>
</dbReference>
<dbReference type="AlphaFoldDB" id="M7N4I1"/>
<dbReference type="eggNOG" id="COG0208">
    <property type="taxonomic scope" value="Bacteria"/>
</dbReference>
<sequence>MSNTNLVQAYSRTEVMQHLEPHVEAVIEKFLKSIETNWQPADLLPDSRQGDFFDQVKELQERARELSYDFWAVLIGDTITEEALPTYESWLVSIDGLRKDEESPWMRWIRSWTAEENRHGDLLNKYLYLSGRVNMREMEVSTQYLIADGFDLQTAGDPYRSFVYTSFQELATNLSHGRVGALAKKADVADLSRICGIIAGDEMRHARAYQSFVSKIFEADPNEMMLAFEDMMRKKIVMPAHLLRETGVRIGKTFDHFANAAQRLGVYTTHDYIQILNRLLKEWDIENIGGLQDNGEQAREYLLALPARLTRIAERMKVPELEYEFSWIGTR</sequence>
<dbReference type="InterPro" id="IPR012348">
    <property type="entry name" value="RNR-like"/>
</dbReference>
<comment type="subunit">
    <text evidence="3">Homodimer.</text>
</comment>
<evidence type="ECO:0000256" key="7">
    <source>
        <dbReference type="ARBA" id="ARBA00023002"/>
    </source>
</evidence>
<dbReference type="STRING" id="1279009.ADICEAN_02747"/>
<keyword evidence="7 12" id="KW-0560">Oxidoreductase</keyword>
<dbReference type="RefSeq" id="WP_009196135.1">
    <property type="nucleotide sequence ID" value="NZ_AODQ01000072.1"/>
</dbReference>
<dbReference type="EC" id="1.14.19.-" evidence="12"/>
<dbReference type="OrthoDB" id="9772881at2"/>
<evidence type="ECO:0000256" key="9">
    <source>
        <dbReference type="ARBA" id="ARBA00023098"/>
    </source>
</evidence>
<dbReference type="PANTHER" id="PTHR31155:SF9">
    <property type="entry name" value="STEAROYL-[ACYL-CARRIER-PROTEIN] 9-DESATURASE 7, CHLOROPLASTIC"/>
    <property type="match status" value="1"/>
</dbReference>
<evidence type="ECO:0000256" key="4">
    <source>
        <dbReference type="ARBA" id="ARBA00022516"/>
    </source>
</evidence>
<comment type="similarity">
    <text evidence="2">Belongs to the fatty acid desaturase type 2 family.</text>
</comment>
<dbReference type="PANTHER" id="PTHR31155">
    <property type="entry name" value="ACYL- ACYL-CARRIER-PROTEIN DESATURASE-RELATED"/>
    <property type="match status" value="1"/>
</dbReference>
<gene>
    <name evidence="12" type="primary">desA1</name>
    <name evidence="12" type="ORF">ADICEAN_02747</name>
</gene>
<reference evidence="12 13" key="1">
    <citation type="journal article" date="2013" name="Genome Announc.">
        <title>Draft Genome Sequence of Cesiribacter andamanensis Strain AMV16T, Isolated from a Soil Sample from a Mud Volcano in the Andaman Islands, India.</title>
        <authorList>
            <person name="Shivaji S."/>
            <person name="Ara S."/>
            <person name="Begum Z."/>
            <person name="Srinivas T.N."/>
            <person name="Singh A."/>
            <person name="Kumar Pinnaka A."/>
        </authorList>
    </citation>
    <scope>NUCLEOTIDE SEQUENCE [LARGE SCALE GENOMIC DNA]</scope>
    <source>
        <strain evidence="12 13">AMV16</strain>
    </source>
</reference>
<feature type="binding site" evidence="11">
    <location>
        <position position="81"/>
    </location>
    <ligand>
        <name>Fe cation</name>
        <dbReference type="ChEBI" id="CHEBI:24875"/>
        <label>1</label>
    </ligand>
</feature>
<feature type="binding site" evidence="11">
    <location>
        <position position="116"/>
    </location>
    <ligand>
        <name>Fe cation</name>
        <dbReference type="ChEBI" id="CHEBI:24875"/>
        <label>2</label>
    </ligand>
</feature>
<keyword evidence="10" id="KW-0275">Fatty acid biosynthesis</keyword>
<evidence type="ECO:0000313" key="13">
    <source>
        <dbReference type="Proteomes" id="UP000011910"/>
    </source>
</evidence>
<comment type="caution">
    <text evidence="12">The sequence shown here is derived from an EMBL/GenBank/DDBJ whole genome shotgun (WGS) entry which is preliminary data.</text>
</comment>
<keyword evidence="5 11" id="KW-0479">Metal-binding</keyword>
<keyword evidence="8 11" id="KW-0408">Iron</keyword>
<dbReference type="Gene3D" id="1.10.620.20">
    <property type="entry name" value="Ribonucleotide Reductase, subunit A"/>
    <property type="match status" value="1"/>
</dbReference>
<dbReference type="CDD" id="cd01050">
    <property type="entry name" value="Acyl_ACP_Desat"/>
    <property type="match status" value="1"/>
</dbReference>
<organism evidence="12 13">
    <name type="scientific">Cesiribacter andamanensis AMV16</name>
    <dbReference type="NCBI Taxonomy" id="1279009"/>
    <lineage>
        <taxon>Bacteria</taxon>
        <taxon>Pseudomonadati</taxon>
        <taxon>Bacteroidota</taxon>
        <taxon>Cytophagia</taxon>
        <taxon>Cytophagales</taxon>
        <taxon>Cesiribacteraceae</taxon>
        <taxon>Cesiribacter</taxon>
    </lineage>
</organism>
<comment type="cofactor">
    <cofactor evidence="11">
        <name>Fe cation</name>
        <dbReference type="ChEBI" id="CHEBI:24875"/>
    </cofactor>
    <text evidence="11">Binds 2 iron ions per subunit.</text>
</comment>
<dbReference type="Pfam" id="PF03405">
    <property type="entry name" value="FA_desaturase_2"/>
    <property type="match status" value="1"/>
</dbReference>
<keyword evidence="13" id="KW-1185">Reference proteome</keyword>
<feature type="binding site" evidence="11">
    <location>
        <position position="169"/>
    </location>
    <ligand>
        <name>Fe cation</name>
        <dbReference type="ChEBI" id="CHEBI:24875"/>
        <label>2</label>
    </ligand>
</feature>
<dbReference type="GO" id="GO:0045300">
    <property type="term" value="F:stearoyl-[ACP] desaturase activity"/>
    <property type="evidence" value="ECO:0007669"/>
    <property type="project" value="InterPro"/>
</dbReference>
<feature type="binding site" evidence="11">
    <location>
        <position position="119"/>
    </location>
    <ligand>
        <name>Fe cation</name>
        <dbReference type="ChEBI" id="CHEBI:24875"/>
        <label>1</label>
    </ligand>
</feature>
<keyword evidence="4" id="KW-0444">Lipid biosynthesis</keyword>
<dbReference type="EMBL" id="AODQ01000072">
    <property type="protein sequence ID" value="EMR02136.1"/>
    <property type="molecule type" value="Genomic_DNA"/>
</dbReference>
<dbReference type="Proteomes" id="UP000011910">
    <property type="component" value="Unassembled WGS sequence"/>
</dbReference>
<feature type="binding site" evidence="11">
    <location>
        <position position="205"/>
    </location>
    <ligand>
        <name>Fe cation</name>
        <dbReference type="ChEBI" id="CHEBI:24875"/>
        <label>2</label>
    </ligand>
</feature>
<evidence type="ECO:0000256" key="8">
    <source>
        <dbReference type="ARBA" id="ARBA00023004"/>
    </source>
</evidence>
<evidence type="ECO:0000256" key="1">
    <source>
        <dbReference type="ARBA" id="ARBA00001954"/>
    </source>
</evidence>
<evidence type="ECO:0000256" key="2">
    <source>
        <dbReference type="ARBA" id="ARBA00008749"/>
    </source>
</evidence>
<dbReference type="InterPro" id="IPR005067">
    <property type="entry name" value="Fatty_acid_desaturase-2"/>
</dbReference>
<dbReference type="GO" id="GO:0006633">
    <property type="term" value="P:fatty acid biosynthetic process"/>
    <property type="evidence" value="ECO:0007669"/>
    <property type="project" value="UniProtKB-KW"/>
</dbReference>
<evidence type="ECO:0000256" key="11">
    <source>
        <dbReference type="PIRSR" id="PIRSR000346-1"/>
    </source>
</evidence>
<feature type="binding site" evidence="11">
    <location>
        <position position="202"/>
    </location>
    <ligand>
        <name>Fe cation</name>
        <dbReference type="ChEBI" id="CHEBI:24875"/>
        <label>1</label>
    </ligand>
</feature>
<dbReference type="SUPFAM" id="SSF47240">
    <property type="entry name" value="Ferritin-like"/>
    <property type="match status" value="1"/>
</dbReference>
<comment type="cofactor">
    <cofactor evidence="1">
        <name>Fe(2+)</name>
        <dbReference type="ChEBI" id="CHEBI:29033"/>
    </cofactor>
</comment>
<evidence type="ECO:0000313" key="12">
    <source>
        <dbReference type="EMBL" id="EMR02136.1"/>
    </source>
</evidence>
<keyword evidence="6" id="KW-0276">Fatty acid metabolism</keyword>
<dbReference type="InterPro" id="IPR009078">
    <property type="entry name" value="Ferritin-like_SF"/>
</dbReference>
<accession>M7N4I1</accession>
<feature type="binding site" evidence="11">
    <location>
        <position position="116"/>
    </location>
    <ligand>
        <name>Fe cation</name>
        <dbReference type="ChEBI" id="CHEBI:24875"/>
        <label>1</label>
    </ligand>
</feature>
<evidence type="ECO:0000256" key="3">
    <source>
        <dbReference type="ARBA" id="ARBA00011738"/>
    </source>
</evidence>